<proteinExistence type="predicted"/>
<evidence type="ECO:0000313" key="2">
    <source>
        <dbReference type="Proteomes" id="UP000603457"/>
    </source>
</evidence>
<dbReference type="Proteomes" id="UP000603457">
    <property type="component" value="Unassembled WGS sequence"/>
</dbReference>
<keyword evidence="2" id="KW-1185">Reference proteome</keyword>
<dbReference type="RefSeq" id="WP_190965827.1">
    <property type="nucleotide sequence ID" value="NZ_JACJTB010000001.1"/>
</dbReference>
<accession>A0ABR8FPP7</accession>
<name>A0ABR8FPP7_9NOSO</name>
<sequence length="54" mass="5822">MKIGHWEISAIALIHQVTPNAIASSTSPKSSKKPPMGVDFLSYSRGVNNLLINT</sequence>
<protein>
    <submittedName>
        <fullName evidence="1">Uncharacterized protein</fullName>
    </submittedName>
</protein>
<comment type="caution">
    <text evidence="1">The sequence shown here is derived from an EMBL/GenBank/DDBJ whole genome shotgun (WGS) entry which is preliminary data.</text>
</comment>
<organism evidence="1 2">
    <name type="scientific">Nostoc spongiaeforme FACHB-130</name>
    <dbReference type="NCBI Taxonomy" id="1357510"/>
    <lineage>
        <taxon>Bacteria</taxon>
        <taxon>Bacillati</taxon>
        <taxon>Cyanobacteriota</taxon>
        <taxon>Cyanophyceae</taxon>
        <taxon>Nostocales</taxon>
        <taxon>Nostocaceae</taxon>
        <taxon>Nostoc</taxon>
    </lineage>
</organism>
<evidence type="ECO:0000313" key="1">
    <source>
        <dbReference type="EMBL" id="MBD2592826.1"/>
    </source>
</evidence>
<gene>
    <name evidence="1" type="ORF">H6G74_00590</name>
</gene>
<dbReference type="EMBL" id="JACJTB010000001">
    <property type="protein sequence ID" value="MBD2592826.1"/>
    <property type="molecule type" value="Genomic_DNA"/>
</dbReference>
<reference evidence="1 2" key="1">
    <citation type="journal article" date="2020" name="ISME J.">
        <title>Comparative genomics reveals insights into cyanobacterial evolution and habitat adaptation.</title>
        <authorList>
            <person name="Chen M.Y."/>
            <person name="Teng W.K."/>
            <person name="Zhao L."/>
            <person name="Hu C.X."/>
            <person name="Zhou Y.K."/>
            <person name="Han B.P."/>
            <person name="Song L.R."/>
            <person name="Shu W.S."/>
        </authorList>
    </citation>
    <scope>NUCLEOTIDE SEQUENCE [LARGE SCALE GENOMIC DNA]</scope>
    <source>
        <strain evidence="1 2">FACHB-130</strain>
    </source>
</reference>